<accession>A0A5J5DZP2</accession>
<feature type="transmembrane region" description="Helical" evidence="4">
    <location>
        <begin position="311"/>
        <end position="329"/>
    </location>
</feature>
<protein>
    <submittedName>
        <fullName evidence="6">Tetratricopeptide repeat protein</fullName>
    </submittedName>
</protein>
<gene>
    <name evidence="6" type="ORF">EMO92_11285</name>
</gene>
<dbReference type="InterPro" id="IPR036869">
    <property type="entry name" value="J_dom_sf"/>
</dbReference>
<dbReference type="InterPro" id="IPR019734">
    <property type="entry name" value="TPR_rpt"/>
</dbReference>
<feature type="transmembrane region" description="Helical" evidence="4">
    <location>
        <begin position="335"/>
        <end position="353"/>
    </location>
</feature>
<dbReference type="AlphaFoldDB" id="A0A5J5DZP2"/>
<dbReference type="InterPro" id="IPR001623">
    <property type="entry name" value="DnaJ_domain"/>
</dbReference>
<evidence type="ECO:0000256" key="2">
    <source>
        <dbReference type="ARBA" id="ARBA00022803"/>
    </source>
</evidence>
<dbReference type="SUPFAM" id="SSF48452">
    <property type="entry name" value="TPR-like"/>
    <property type="match status" value="1"/>
</dbReference>
<comment type="caution">
    <text evidence="6">The sequence shown here is derived from an EMBL/GenBank/DDBJ whole genome shotgun (WGS) entry which is preliminary data.</text>
</comment>
<keyword evidence="1" id="KW-0677">Repeat</keyword>
<keyword evidence="4" id="KW-0812">Transmembrane</keyword>
<dbReference type="InterPro" id="IPR011990">
    <property type="entry name" value="TPR-like_helical_dom_sf"/>
</dbReference>
<evidence type="ECO:0000256" key="1">
    <source>
        <dbReference type="ARBA" id="ARBA00022737"/>
    </source>
</evidence>
<dbReference type="EMBL" id="RZUG01000041">
    <property type="protein sequence ID" value="KAA8822246.1"/>
    <property type="molecule type" value="Genomic_DNA"/>
</dbReference>
<dbReference type="PANTHER" id="PTHR45188">
    <property type="entry name" value="DNAJ PROTEIN P58IPK HOMOLOG"/>
    <property type="match status" value="1"/>
</dbReference>
<dbReference type="RefSeq" id="WP_150336112.1">
    <property type="nucleotide sequence ID" value="NZ_RZUG01000041.1"/>
</dbReference>
<sequence length="377" mass="42366">MAFVNYYELLGIQQTADEETIRRAIRTTRKRFRQLEGSPDLDQRSMAEKKIAQIAEAEKTLLDATARQQYDAGFSQQAAAAQQEAAAQQNASGDLLDDARQYYRDGDIRNAMYAAKEATQVHREDPDAWYLRANIDVEAGDYGDANFSVNQALKFAPNAPKLYGLLGEIADAERRYGDAEQSFRKAADLDPQNGYYVGRIAWALMDQRKNDDSLNLIRQASKSFPNDEYVKRTHINLLLTDISWNQSNNADATVFFYSNPKQVQLGKDRLLEIDSLGAINDPELKANVEKERASVTAAAARKFRWPGVGYLAGRVVLWFVILFVISLLFSHNNTIAMLCFLAETGAIGYFAYIKMFPYGWMVNKELGGEASTKTGLQ</sequence>
<feature type="repeat" description="TPR" evidence="3">
    <location>
        <begin position="160"/>
        <end position="193"/>
    </location>
</feature>
<dbReference type="PANTHER" id="PTHR45188:SF2">
    <property type="entry name" value="DNAJ HOMOLOG SUBFAMILY C MEMBER 7"/>
    <property type="match status" value="1"/>
</dbReference>
<organism evidence="6 7">
    <name type="scientific">Bifidobacterium reuteri</name>
    <dbReference type="NCBI Taxonomy" id="983706"/>
    <lineage>
        <taxon>Bacteria</taxon>
        <taxon>Bacillati</taxon>
        <taxon>Actinomycetota</taxon>
        <taxon>Actinomycetes</taxon>
        <taxon>Bifidobacteriales</taxon>
        <taxon>Bifidobacteriaceae</taxon>
        <taxon>Bifidobacterium</taxon>
    </lineage>
</organism>
<dbReference type="SUPFAM" id="SSF46565">
    <property type="entry name" value="Chaperone J-domain"/>
    <property type="match status" value="1"/>
</dbReference>
<dbReference type="SMART" id="SM00028">
    <property type="entry name" value="TPR"/>
    <property type="match status" value="3"/>
</dbReference>
<evidence type="ECO:0000313" key="7">
    <source>
        <dbReference type="Proteomes" id="UP000326251"/>
    </source>
</evidence>
<dbReference type="PROSITE" id="PS50076">
    <property type="entry name" value="DNAJ_2"/>
    <property type="match status" value="1"/>
</dbReference>
<keyword evidence="2 3" id="KW-0802">TPR repeat</keyword>
<dbReference type="PROSITE" id="PS50005">
    <property type="entry name" value="TPR"/>
    <property type="match status" value="1"/>
</dbReference>
<dbReference type="InterPro" id="IPR056834">
    <property type="entry name" value="ARM_TT21_C"/>
</dbReference>
<proteinExistence type="predicted"/>
<name>A0A5J5DZP2_9BIFI</name>
<evidence type="ECO:0000313" key="6">
    <source>
        <dbReference type="EMBL" id="KAA8822246.1"/>
    </source>
</evidence>
<reference evidence="6 7" key="1">
    <citation type="journal article" date="2019" name="Syst. Appl. Microbiol.">
        <title>Characterization of Bifidobacterium species in feaces of the Egyptian fruit bat: Description of B. vespertilionis sp. nov. and B. rousetti sp. nov.</title>
        <authorList>
            <person name="Modesto M."/>
            <person name="Satti M."/>
            <person name="Watanabe K."/>
            <person name="Puglisi E."/>
            <person name="Morelli L."/>
            <person name="Huang C.-H."/>
            <person name="Liou J.-S."/>
            <person name="Miyashita M."/>
            <person name="Tamura T."/>
            <person name="Saito S."/>
            <person name="Mori K."/>
            <person name="Huang L."/>
            <person name="Sciavilla P."/>
            <person name="Sandri C."/>
            <person name="Spiezio C."/>
            <person name="Vitali F."/>
            <person name="Cavalieri D."/>
            <person name="Perpetuini G."/>
            <person name="Tofalo R."/>
            <person name="Bonetti A."/>
            <person name="Arita M."/>
            <person name="Mattarelli P."/>
        </authorList>
    </citation>
    <scope>NUCLEOTIDE SEQUENCE [LARGE SCALE GENOMIC DNA]</scope>
    <source>
        <strain evidence="6 7">RST19</strain>
    </source>
</reference>
<keyword evidence="4" id="KW-1133">Transmembrane helix</keyword>
<evidence type="ECO:0000256" key="3">
    <source>
        <dbReference type="PROSITE-ProRule" id="PRU00339"/>
    </source>
</evidence>
<dbReference type="Gene3D" id="1.25.40.10">
    <property type="entry name" value="Tetratricopeptide repeat domain"/>
    <property type="match status" value="1"/>
</dbReference>
<dbReference type="CDD" id="cd06257">
    <property type="entry name" value="DnaJ"/>
    <property type="match status" value="1"/>
</dbReference>
<dbReference type="Proteomes" id="UP000326251">
    <property type="component" value="Unassembled WGS sequence"/>
</dbReference>
<dbReference type="Pfam" id="PF25063">
    <property type="entry name" value="ARM_TT21_C"/>
    <property type="match status" value="1"/>
</dbReference>
<feature type="domain" description="J" evidence="5">
    <location>
        <begin position="5"/>
        <end position="74"/>
    </location>
</feature>
<evidence type="ECO:0000259" key="5">
    <source>
        <dbReference type="PROSITE" id="PS50076"/>
    </source>
</evidence>
<keyword evidence="4" id="KW-0472">Membrane</keyword>
<evidence type="ECO:0000256" key="4">
    <source>
        <dbReference type="SAM" id="Phobius"/>
    </source>
</evidence>
<dbReference type="Gene3D" id="1.10.287.110">
    <property type="entry name" value="DnaJ domain"/>
    <property type="match status" value="1"/>
</dbReference>